<dbReference type="HOGENOM" id="CLU_3346313_0_0_4"/>
<evidence type="ECO:0000313" key="1">
    <source>
        <dbReference type="EMBL" id="ACF30625.1"/>
    </source>
</evidence>
<sequence>MGRRVMKWWIVPQPAAEMPSEGRFCVQTALRFKIRRG</sequence>
<dbReference type="Proteomes" id="UP000002564">
    <property type="component" value="Chromosome"/>
</dbReference>
<dbReference type="KEGG" id="ngk:NGK_2010"/>
<protein>
    <submittedName>
        <fullName evidence="1">Uncharacterized protein</fullName>
    </submittedName>
</protein>
<gene>
    <name evidence="1" type="ordered locus">NGK_2010</name>
</gene>
<dbReference type="AlphaFoldDB" id="B4RNI6"/>
<evidence type="ECO:0000313" key="2">
    <source>
        <dbReference type="Proteomes" id="UP000002564"/>
    </source>
</evidence>
<organism evidence="1 2">
    <name type="scientific">Neisseria gonorrhoeae (strain NCCP11945)</name>
    <dbReference type="NCBI Taxonomy" id="521006"/>
    <lineage>
        <taxon>Bacteria</taxon>
        <taxon>Pseudomonadati</taxon>
        <taxon>Pseudomonadota</taxon>
        <taxon>Betaproteobacteria</taxon>
        <taxon>Neisseriales</taxon>
        <taxon>Neisseriaceae</taxon>
        <taxon>Neisseria</taxon>
    </lineage>
</organism>
<dbReference type="EMBL" id="CP001050">
    <property type="protein sequence ID" value="ACF30625.1"/>
    <property type="molecule type" value="Genomic_DNA"/>
</dbReference>
<name>B4RNI6_NEIG2</name>
<proteinExistence type="predicted"/>
<accession>B4RNI6</accession>
<reference evidence="1 2" key="1">
    <citation type="journal article" date="2008" name="J. Bacteriol.">
        <title>Complete genome sequence of Neisseria gonorrhoeae NCCP11945.</title>
        <authorList>
            <person name="Chung G.T."/>
            <person name="Yoo J.S."/>
            <person name="Oh H.B."/>
            <person name="Lee Y.S."/>
            <person name="Cha S.H."/>
            <person name="Kim S.J."/>
            <person name="Yoo C.K."/>
        </authorList>
    </citation>
    <scope>NUCLEOTIDE SEQUENCE [LARGE SCALE GENOMIC DNA]</scope>
    <source>
        <strain evidence="1 2">NCCP11945</strain>
    </source>
</reference>